<reference evidence="1" key="1">
    <citation type="journal article" date="2021" name="Environ. Microbiol.">
        <title>Gene family expansions and transcriptome signatures uncover fungal adaptations to wood decay.</title>
        <authorList>
            <person name="Hage H."/>
            <person name="Miyauchi S."/>
            <person name="Viragh M."/>
            <person name="Drula E."/>
            <person name="Min B."/>
            <person name="Chaduli D."/>
            <person name="Navarro D."/>
            <person name="Favel A."/>
            <person name="Norest M."/>
            <person name="Lesage-Meessen L."/>
            <person name="Balint B."/>
            <person name="Merenyi Z."/>
            <person name="de Eugenio L."/>
            <person name="Morin E."/>
            <person name="Martinez A.T."/>
            <person name="Baldrian P."/>
            <person name="Stursova M."/>
            <person name="Martinez M.J."/>
            <person name="Novotny C."/>
            <person name="Magnuson J.K."/>
            <person name="Spatafora J.W."/>
            <person name="Maurice S."/>
            <person name="Pangilinan J."/>
            <person name="Andreopoulos W."/>
            <person name="LaButti K."/>
            <person name="Hundley H."/>
            <person name="Na H."/>
            <person name="Kuo A."/>
            <person name="Barry K."/>
            <person name="Lipzen A."/>
            <person name="Henrissat B."/>
            <person name="Riley R."/>
            <person name="Ahrendt S."/>
            <person name="Nagy L.G."/>
            <person name="Grigoriev I.V."/>
            <person name="Martin F."/>
            <person name="Rosso M.N."/>
        </authorList>
    </citation>
    <scope>NUCLEOTIDE SEQUENCE</scope>
    <source>
        <strain evidence="1">CBS 384.51</strain>
    </source>
</reference>
<dbReference type="Proteomes" id="UP001055072">
    <property type="component" value="Unassembled WGS sequence"/>
</dbReference>
<proteinExistence type="predicted"/>
<dbReference type="EMBL" id="MU274904">
    <property type="protein sequence ID" value="KAI0092282.1"/>
    <property type="molecule type" value="Genomic_DNA"/>
</dbReference>
<evidence type="ECO:0000313" key="2">
    <source>
        <dbReference type="Proteomes" id="UP001055072"/>
    </source>
</evidence>
<comment type="caution">
    <text evidence="1">The sequence shown here is derived from an EMBL/GenBank/DDBJ whole genome shotgun (WGS) entry which is preliminary data.</text>
</comment>
<sequence length="483" mass="54475">MVSLAESIPPELFKNILIYVGDEGRLEPCEDPTARREEMRHLSACSLTCVYWAQLTRKRMLDTLVLRSGKDLYGLRLLHRASSSDRLPSIGELLRELAIFYKLGDLPWFHNVSGLVASGLNRVYFHVLGPVPPAFTAGNTRRSVLHPLFFAVPRVFPMASFHKLYVDVYVEDIHFTHPNMLRNLLQDCKSLHPFSIYCINLTWDNDPSPATVPSSDCWTLSDQFFRPRSVTCSRCTDNTLAATMALSIPRHESSRRLHLSLADSSCLLDIIRASGGRDASAGFEIRSVSGFDDVQGCSAARLTPDCDLGFKWWHNHFLFYCIASRPGNYSKTRYLTHILIYPLIGNDLTKFREHIKRVDWDAFLRSVQKLPDLHAIVIQCESWFDAEEWHKCLAELVSLLREAWAGVDTLLQLYHGDDANYKLTQSIKLSTVLEGIDRMREEAAAHSSSVPDPTPELKAGPSNSHHKLCDASDLSSPPSSSSE</sequence>
<evidence type="ECO:0000313" key="1">
    <source>
        <dbReference type="EMBL" id="KAI0092282.1"/>
    </source>
</evidence>
<organism evidence="1 2">
    <name type="scientific">Irpex rosettiformis</name>
    <dbReference type="NCBI Taxonomy" id="378272"/>
    <lineage>
        <taxon>Eukaryota</taxon>
        <taxon>Fungi</taxon>
        <taxon>Dikarya</taxon>
        <taxon>Basidiomycota</taxon>
        <taxon>Agaricomycotina</taxon>
        <taxon>Agaricomycetes</taxon>
        <taxon>Polyporales</taxon>
        <taxon>Irpicaceae</taxon>
        <taxon>Irpex</taxon>
    </lineage>
</organism>
<name>A0ACB8UD55_9APHY</name>
<protein>
    <submittedName>
        <fullName evidence="1">Uncharacterized protein</fullName>
    </submittedName>
</protein>
<accession>A0ACB8UD55</accession>
<gene>
    <name evidence="1" type="ORF">BDY19DRAFT_590732</name>
</gene>
<keyword evidence="2" id="KW-1185">Reference proteome</keyword>